<proteinExistence type="predicted"/>
<name>A0ABW1FQM1_9ACTN</name>
<gene>
    <name evidence="1" type="ORF">ACFP3M_27280</name>
</gene>
<evidence type="ECO:0000313" key="2">
    <source>
        <dbReference type="Proteomes" id="UP001596241"/>
    </source>
</evidence>
<reference evidence="2" key="1">
    <citation type="journal article" date="2019" name="Int. J. Syst. Evol. Microbiol.">
        <title>The Global Catalogue of Microorganisms (GCM) 10K type strain sequencing project: providing services to taxonomists for standard genome sequencing and annotation.</title>
        <authorList>
            <consortium name="The Broad Institute Genomics Platform"/>
            <consortium name="The Broad Institute Genome Sequencing Center for Infectious Disease"/>
            <person name="Wu L."/>
            <person name="Ma J."/>
        </authorList>
    </citation>
    <scope>NUCLEOTIDE SEQUENCE [LARGE SCALE GENOMIC DNA]</scope>
    <source>
        <strain evidence="2">CGMCC 1.15809</strain>
    </source>
</reference>
<comment type="caution">
    <text evidence="1">The sequence shown here is derived from an EMBL/GenBank/DDBJ whole genome shotgun (WGS) entry which is preliminary data.</text>
</comment>
<evidence type="ECO:0000313" key="1">
    <source>
        <dbReference type="EMBL" id="MFC5896505.1"/>
    </source>
</evidence>
<protein>
    <submittedName>
        <fullName evidence="1">Uncharacterized protein</fullName>
    </submittedName>
</protein>
<sequence length="222" mass="23863">MAGFRAFAAQVRDPRLLATRRRTALRKCLERFAPYGHRATWHHLCTRAGIAPQDRDPDPARLLAALAELEEARALWLAYEAECVARRRREKRDGIRQPGALDAWHRRTWGGCEIVPCAAPHRHPAAPLTAVLRTVIAAMESGRLRHDCPVCGSTRFRPLTDPDRRAAGPVCADCGVITPAALLTRETLAAARREASPAGAGTVAPAGAAAGSGARFGASMAA</sequence>
<accession>A0ABW1FQM1</accession>
<keyword evidence="2" id="KW-1185">Reference proteome</keyword>
<dbReference type="Proteomes" id="UP001596241">
    <property type="component" value="Unassembled WGS sequence"/>
</dbReference>
<dbReference type="EMBL" id="JBHSPW010000015">
    <property type="protein sequence ID" value="MFC5896505.1"/>
    <property type="molecule type" value="Genomic_DNA"/>
</dbReference>
<dbReference type="RefSeq" id="WP_345093226.1">
    <property type="nucleotide sequence ID" value="NZ_BAAAWG010000025.1"/>
</dbReference>
<organism evidence="1 2">
    <name type="scientific">Streptomyces ramulosus</name>
    <dbReference type="NCBI Taxonomy" id="47762"/>
    <lineage>
        <taxon>Bacteria</taxon>
        <taxon>Bacillati</taxon>
        <taxon>Actinomycetota</taxon>
        <taxon>Actinomycetes</taxon>
        <taxon>Kitasatosporales</taxon>
        <taxon>Streptomycetaceae</taxon>
        <taxon>Streptomyces</taxon>
    </lineage>
</organism>